<dbReference type="Proteomes" id="UP000287033">
    <property type="component" value="Unassembled WGS sequence"/>
</dbReference>
<dbReference type="STRING" id="137246.A0A401RNT3"/>
<proteinExistence type="predicted"/>
<dbReference type="GO" id="GO:0000145">
    <property type="term" value="C:exocyst"/>
    <property type="evidence" value="ECO:0007669"/>
    <property type="project" value="InterPro"/>
</dbReference>
<organism evidence="2 3">
    <name type="scientific">Chiloscyllium punctatum</name>
    <name type="common">Brownbanded bambooshark</name>
    <name type="synonym">Hemiscyllium punctatum</name>
    <dbReference type="NCBI Taxonomy" id="137246"/>
    <lineage>
        <taxon>Eukaryota</taxon>
        <taxon>Metazoa</taxon>
        <taxon>Chordata</taxon>
        <taxon>Craniata</taxon>
        <taxon>Vertebrata</taxon>
        <taxon>Chondrichthyes</taxon>
        <taxon>Elasmobranchii</taxon>
        <taxon>Galeomorphii</taxon>
        <taxon>Galeoidea</taxon>
        <taxon>Orectolobiformes</taxon>
        <taxon>Hemiscylliidae</taxon>
        <taxon>Chiloscyllium</taxon>
    </lineage>
</organism>
<dbReference type="GO" id="GO:0006887">
    <property type="term" value="P:exocytosis"/>
    <property type="evidence" value="ECO:0007669"/>
    <property type="project" value="InterPro"/>
</dbReference>
<dbReference type="OrthoDB" id="9948828at2759"/>
<name>A0A401RNT3_CHIPU</name>
<comment type="caution">
    <text evidence="2">The sequence shown here is derived from an EMBL/GenBank/DDBJ whole genome shotgun (WGS) entry which is preliminary data.</text>
</comment>
<evidence type="ECO:0000313" key="2">
    <source>
        <dbReference type="EMBL" id="GCC19809.1"/>
    </source>
</evidence>
<feature type="compositionally biased region" description="Basic and acidic residues" evidence="1">
    <location>
        <begin position="142"/>
        <end position="154"/>
    </location>
</feature>
<dbReference type="EMBL" id="BEZZ01001607">
    <property type="protein sequence ID" value="GCC19809.1"/>
    <property type="molecule type" value="Genomic_DNA"/>
</dbReference>
<evidence type="ECO:0000313" key="3">
    <source>
        <dbReference type="Proteomes" id="UP000287033"/>
    </source>
</evidence>
<gene>
    <name evidence="2" type="ORF">chiPu_0018546</name>
</gene>
<dbReference type="AlphaFoldDB" id="A0A401RNT3"/>
<keyword evidence="3" id="KW-1185">Reference proteome</keyword>
<accession>A0A401RNT3</accession>
<feature type="region of interest" description="Disordered" evidence="1">
    <location>
        <begin position="30"/>
        <end position="206"/>
    </location>
</feature>
<feature type="compositionally biased region" description="Polar residues" evidence="1">
    <location>
        <begin position="73"/>
        <end position="87"/>
    </location>
</feature>
<dbReference type="Pfam" id="PF06046">
    <property type="entry name" value="Sec6"/>
    <property type="match status" value="1"/>
</dbReference>
<reference evidence="2 3" key="1">
    <citation type="journal article" date="2018" name="Nat. Ecol. Evol.">
        <title>Shark genomes provide insights into elasmobranch evolution and the origin of vertebrates.</title>
        <authorList>
            <person name="Hara Y"/>
            <person name="Yamaguchi K"/>
            <person name="Onimaru K"/>
            <person name="Kadota M"/>
            <person name="Koyanagi M"/>
            <person name="Keeley SD"/>
            <person name="Tatsumi K"/>
            <person name="Tanaka K"/>
            <person name="Motone F"/>
            <person name="Kageyama Y"/>
            <person name="Nozu R"/>
            <person name="Adachi N"/>
            <person name="Nishimura O"/>
            <person name="Nakagawa R"/>
            <person name="Tanegashima C"/>
            <person name="Kiyatake I"/>
            <person name="Matsumoto R"/>
            <person name="Murakumo K"/>
            <person name="Nishida K"/>
            <person name="Terakita A"/>
            <person name="Kuratani S"/>
            <person name="Sato K"/>
            <person name="Hyodo S Kuraku.S."/>
        </authorList>
    </citation>
    <scope>NUCLEOTIDE SEQUENCE [LARGE SCALE GENOMIC DNA]</scope>
</reference>
<feature type="compositionally biased region" description="Basic and acidic residues" evidence="1">
    <location>
        <begin position="187"/>
        <end position="206"/>
    </location>
</feature>
<dbReference type="PANTHER" id="PTHR21292:SF7">
    <property type="entry name" value="EXOCYST COMPLEX COMPONENT 3-LIKE 2"/>
    <property type="match status" value="1"/>
</dbReference>
<dbReference type="GO" id="GO:0000149">
    <property type="term" value="F:SNARE binding"/>
    <property type="evidence" value="ECO:0007669"/>
    <property type="project" value="TreeGrafter"/>
</dbReference>
<dbReference type="InterPro" id="IPR010326">
    <property type="entry name" value="EXOC3/Sec6"/>
</dbReference>
<sequence length="424" mass="47632">MPIMKSIVSRLSPTQPQAGPVKLLEERLLGKSMPAENNPFKTADTIDQTNPFAEDLNPFHEGEGEEGAEGIQLLNTSLPSGEATTPKKNGADKHPALGASLKRAFRMSKKPGRGPTEDQGEEKKPFFKFPSPLSDPETPWKGPEKKGVRRRSEELSSPVKLGDGMEKESPAELSPRKVMSFLKRTKAKAESPTERVEPGGGADRKTETLPEVREPLSVLEIHKLIERRELALANSHIVELEAEEEVERVRNAEGGKDGSRKAKDVELLYEALEGELKKIVAESLSQAPEMTHLEQLVRTIEEEEKVDRAWTTRGGLPGGPRPRELRQKWREMVRESVAARLSSCQGDAPIDQRLKHLKEQITSDLITIRKNLVLAYPKEYDAFNVHVNSYHEVVSSCLAEMAQKDLEIHQLYSFLQWCHNDYFR</sequence>
<feature type="compositionally biased region" description="Basic residues" evidence="1">
    <location>
        <begin position="103"/>
        <end position="112"/>
    </location>
</feature>
<dbReference type="PANTHER" id="PTHR21292">
    <property type="entry name" value="EXOCYST COMPLEX COMPONENT SEC6-RELATED"/>
    <property type="match status" value="1"/>
</dbReference>
<protein>
    <submittedName>
        <fullName evidence="2">Uncharacterized protein</fullName>
    </submittedName>
</protein>
<evidence type="ECO:0000256" key="1">
    <source>
        <dbReference type="SAM" id="MobiDB-lite"/>
    </source>
</evidence>
<dbReference type="GO" id="GO:0051601">
    <property type="term" value="P:exocyst localization"/>
    <property type="evidence" value="ECO:0007669"/>
    <property type="project" value="TreeGrafter"/>
</dbReference>